<feature type="region of interest" description="Disordered" evidence="14">
    <location>
        <begin position="706"/>
        <end position="735"/>
    </location>
</feature>
<evidence type="ECO:0000313" key="19">
    <source>
        <dbReference type="RefSeq" id="XP_055868370.1"/>
    </source>
</evidence>
<keyword evidence="10 13" id="KW-0406">Ion transport</keyword>
<dbReference type="Proteomes" id="UP001165740">
    <property type="component" value="Chromosome 15"/>
</dbReference>
<evidence type="ECO:0000256" key="5">
    <source>
        <dbReference type="ARBA" id="ARBA00022475"/>
    </source>
</evidence>
<keyword evidence="9" id="KW-0915">Sodium</keyword>
<evidence type="ECO:0000256" key="4">
    <source>
        <dbReference type="ARBA" id="ARBA00022448"/>
    </source>
</evidence>
<keyword evidence="11 15" id="KW-0472">Membrane</keyword>
<evidence type="ECO:0000256" key="3">
    <source>
        <dbReference type="ARBA" id="ARBA00007367"/>
    </source>
</evidence>
<dbReference type="InterPro" id="IPR006153">
    <property type="entry name" value="Cation/H_exchanger_TM"/>
</dbReference>
<reference evidence="19" key="1">
    <citation type="submission" date="2025-08" db="UniProtKB">
        <authorList>
            <consortium name="RefSeq"/>
        </authorList>
    </citation>
    <scope>IDENTIFICATION</scope>
</reference>
<keyword evidence="16" id="KW-0732">Signal</keyword>
<evidence type="ECO:0000256" key="6">
    <source>
        <dbReference type="ARBA" id="ARBA00022692"/>
    </source>
</evidence>
<feature type="transmembrane region" description="Helical" evidence="15">
    <location>
        <begin position="416"/>
        <end position="442"/>
    </location>
</feature>
<feature type="transmembrane region" description="Helical" evidence="15">
    <location>
        <begin position="76"/>
        <end position="93"/>
    </location>
</feature>
<feature type="transmembrane region" description="Helical" evidence="15">
    <location>
        <begin position="301"/>
        <end position="322"/>
    </location>
</feature>
<dbReference type="GO" id="GO:0051453">
    <property type="term" value="P:regulation of intracellular pH"/>
    <property type="evidence" value="ECO:0007669"/>
    <property type="project" value="TreeGrafter"/>
</dbReference>
<evidence type="ECO:0000256" key="1">
    <source>
        <dbReference type="ARBA" id="ARBA00004195"/>
    </source>
</evidence>
<dbReference type="GO" id="GO:0055038">
    <property type="term" value="C:recycling endosome membrane"/>
    <property type="evidence" value="ECO:0007669"/>
    <property type="project" value="UniProtKB-SubCell"/>
</dbReference>
<evidence type="ECO:0000256" key="7">
    <source>
        <dbReference type="ARBA" id="ARBA00022753"/>
    </source>
</evidence>
<dbReference type="GO" id="GO:0005886">
    <property type="term" value="C:plasma membrane"/>
    <property type="evidence" value="ECO:0007669"/>
    <property type="project" value="UniProtKB-SubCell"/>
</dbReference>
<evidence type="ECO:0000256" key="16">
    <source>
        <dbReference type="SAM" id="SignalP"/>
    </source>
</evidence>
<dbReference type="NCBIfam" id="TIGR00840">
    <property type="entry name" value="b_cpa1"/>
    <property type="match status" value="1"/>
</dbReference>
<evidence type="ECO:0000256" key="8">
    <source>
        <dbReference type="ARBA" id="ARBA00022989"/>
    </source>
</evidence>
<feature type="transmembrane region" description="Helical" evidence="15">
    <location>
        <begin position="393"/>
        <end position="410"/>
    </location>
</feature>
<feature type="transmembrane region" description="Helical" evidence="15">
    <location>
        <begin position="485"/>
        <end position="503"/>
    </location>
</feature>
<dbReference type="GeneID" id="106055755"/>
<dbReference type="Pfam" id="PF00999">
    <property type="entry name" value="Na_H_Exchanger"/>
    <property type="match status" value="1"/>
</dbReference>
<sequence>MASQIMFSTLTLFIFINRYAMAQKFTNLEPTFQERAVLQHRTDSLTILMLLGLLLLTILTVWLFKHRRFRFVHETGLSMIYGLIVGAIIRYTSDAKHIPTAPAALQGNHSYTSLNPPDYISIILNRTNSSDTQSDRIIYAFKGAIAALEEPPLERAVTFSPELFFNVMLPVIIFNAGYSMKRKHFFKNLGAILSYALIGTTISALVVGAIMWGLTRVMYDITITLNECFIFGAYLSATDPVTILALFNDLHVDVDLYALVFGESVLNDAVAIVLSESVETYGEYSSDAFSLEAFFSALGKFAGVMAGAFAIGTFMGIITAFLTKFTKIRDFPLLETALFFLMSYSTFQAAEAADLTGIVAVLFCGITQAHYTYNNLSIESKYRTKQLFELMNFLSENFVFLYIGVSIFTFEPNKWHAGFIFATFFAVIVARFLNIYPLSFLLNLGRSNKIRPNFQHMMMFSGLRGAMAFALAIRETDSEGKQLMASATMIIVLSTVILCGGFTTPMLQWLQIRVGVDETDTEMHHMAGESVRNLTPDMVAIHTQRLYSTMANPSSSISQLSTPGTRTDCSMPGFAFPYSGSPLDRSRTSSLQKCYASVTLNSQSSPLLAQQPSNTTPIGLPSANSPRVTEKAWLVARWYNFDMRFMKPLLTNCRPTLMETLPNCCLPFAKLFTTEEQISQGEIHIDDDSEIDMIIGTGNTFQEEDYDARTESGGQGDTNHPSSHHVTTTHRVGKEPLQTIEDPHIGDLGLGLTNQLNTIPMRVNLPGPKGDRV</sequence>
<feature type="chain" id="PRO_5040971912" description="Sodium/hydrogen exchanger" evidence="16">
    <location>
        <begin position="23"/>
        <end position="773"/>
    </location>
</feature>
<keyword evidence="5" id="KW-1003">Cell membrane</keyword>
<keyword evidence="18" id="KW-1185">Reference proteome</keyword>
<gene>
    <name evidence="19" type="primary">LOC106055755</name>
</gene>
<organism evidence="18 19">
    <name type="scientific">Biomphalaria glabrata</name>
    <name type="common">Bloodfluke planorb</name>
    <name type="synonym">Freshwater snail</name>
    <dbReference type="NCBI Taxonomy" id="6526"/>
    <lineage>
        <taxon>Eukaryota</taxon>
        <taxon>Metazoa</taxon>
        <taxon>Spiralia</taxon>
        <taxon>Lophotrochozoa</taxon>
        <taxon>Mollusca</taxon>
        <taxon>Gastropoda</taxon>
        <taxon>Heterobranchia</taxon>
        <taxon>Euthyneura</taxon>
        <taxon>Panpulmonata</taxon>
        <taxon>Hygrophila</taxon>
        <taxon>Lymnaeoidea</taxon>
        <taxon>Planorbidae</taxon>
        <taxon>Biomphalaria</taxon>
    </lineage>
</organism>
<feature type="transmembrane region" description="Helical" evidence="15">
    <location>
        <begin position="192"/>
        <end position="214"/>
    </location>
</feature>
<keyword evidence="4 13" id="KW-0813">Transport</keyword>
<keyword evidence="6 13" id="KW-0812">Transmembrane</keyword>
<evidence type="ECO:0000313" key="18">
    <source>
        <dbReference type="Proteomes" id="UP001165740"/>
    </source>
</evidence>
<dbReference type="PANTHER" id="PTHR10110:SF187">
    <property type="entry name" value="SODIUM_HYDROGEN EXCHANGER"/>
    <property type="match status" value="1"/>
</dbReference>
<dbReference type="OrthoDB" id="196264at2759"/>
<keyword evidence="13" id="KW-0050">Antiport</keyword>
<accession>A0A9W2Z0E3</accession>
<dbReference type="RefSeq" id="XP_055868370.1">
    <property type="nucleotide sequence ID" value="XM_056012395.1"/>
</dbReference>
<dbReference type="PANTHER" id="PTHR10110">
    <property type="entry name" value="SODIUM/HYDROGEN EXCHANGER"/>
    <property type="match status" value="1"/>
</dbReference>
<evidence type="ECO:0000259" key="17">
    <source>
        <dbReference type="Pfam" id="PF00999"/>
    </source>
</evidence>
<feature type="domain" description="Cation/H+ exchanger transmembrane" evidence="17">
    <location>
        <begin position="56"/>
        <end position="509"/>
    </location>
</feature>
<comment type="subcellular location">
    <subcellularLocation>
        <location evidence="2">Cell membrane</location>
        <topology evidence="2">Multi-pass membrane protein</topology>
    </subcellularLocation>
    <subcellularLocation>
        <location evidence="1">Recycling endosome membrane</location>
        <topology evidence="1">Multi-pass membrane protein</topology>
    </subcellularLocation>
</comment>
<evidence type="ECO:0000256" key="14">
    <source>
        <dbReference type="SAM" id="MobiDB-lite"/>
    </source>
</evidence>
<evidence type="ECO:0000256" key="9">
    <source>
        <dbReference type="ARBA" id="ARBA00023053"/>
    </source>
</evidence>
<keyword evidence="8 15" id="KW-1133">Transmembrane helix</keyword>
<dbReference type="GO" id="GO:0015385">
    <property type="term" value="F:sodium:proton antiporter activity"/>
    <property type="evidence" value="ECO:0007669"/>
    <property type="project" value="InterPro"/>
</dbReference>
<feature type="signal peptide" evidence="16">
    <location>
        <begin position="1"/>
        <end position="22"/>
    </location>
</feature>
<dbReference type="GO" id="GO:0098719">
    <property type="term" value="P:sodium ion import across plasma membrane"/>
    <property type="evidence" value="ECO:0007669"/>
    <property type="project" value="TreeGrafter"/>
</dbReference>
<evidence type="ECO:0000256" key="12">
    <source>
        <dbReference type="ARBA" id="ARBA00023201"/>
    </source>
</evidence>
<dbReference type="AlphaFoldDB" id="A0A9W2Z0E3"/>
<dbReference type="InterPro" id="IPR002090">
    <property type="entry name" value="NHE-6/7/9"/>
</dbReference>
<dbReference type="InterPro" id="IPR004709">
    <property type="entry name" value="NaH_exchanger"/>
</dbReference>
<keyword evidence="7" id="KW-0967">Endosome</keyword>
<evidence type="ECO:0000256" key="13">
    <source>
        <dbReference type="RuleBase" id="RU003722"/>
    </source>
</evidence>
<feature type="compositionally biased region" description="Polar residues" evidence="14">
    <location>
        <begin position="717"/>
        <end position="730"/>
    </location>
</feature>
<name>A0A9W2Z0E3_BIOGL</name>
<dbReference type="PRINTS" id="PR01084">
    <property type="entry name" value="NAHEXCHNGR"/>
</dbReference>
<feature type="transmembrane region" description="Helical" evidence="15">
    <location>
        <begin position="46"/>
        <end position="64"/>
    </location>
</feature>
<dbReference type="InterPro" id="IPR018422">
    <property type="entry name" value="Cation/H_exchanger_CPA1"/>
</dbReference>
<dbReference type="PRINTS" id="PR01088">
    <property type="entry name" value="NAHEXCHNGR6"/>
</dbReference>
<proteinExistence type="inferred from homology"/>
<evidence type="ECO:0000256" key="2">
    <source>
        <dbReference type="ARBA" id="ARBA00004651"/>
    </source>
</evidence>
<evidence type="ECO:0000256" key="10">
    <source>
        <dbReference type="ARBA" id="ARBA00023065"/>
    </source>
</evidence>
<evidence type="ECO:0000256" key="11">
    <source>
        <dbReference type="ARBA" id="ARBA00023136"/>
    </source>
</evidence>
<feature type="transmembrane region" description="Helical" evidence="15">
    <location>
        <begin position="163"/>
        <end position="180"/>
    </location>
</feature>
<keyword evidence="12 13" id="KW-0739">Sodium transport</keyword>
<dbReference type="Gene3D" id="6.10.140.1330">
    <property type="match status" value="1"/>
</dbReference>
<protein>
    <recommendedName>
        <fullName evidence="13">Sodium/hydrogen exchanger</fullName>
    </recommendedName>
</protein>
<dbReference type="OMA" id="NEHCWQY"/>
<evidence type="ECO:0000256" key="15">
    <source>
        <dbReference type="SAM" id="Phobius"/>
    </source>
</evidence>
<dbReference type="GO" id="GO:0015386">
    <property type="term" value="F:potassium:proton antiporter activity"/>
    <property type="evidence" value="ECO:0007669"/>
    <property type="project" value="TreeGrafter"/>
</dbReference>
<comment type="similarity">
    <text evidence="3 13">Belongs to the monovalent cation:proton antiporter 1 (CPA1) transporter (TC 2.A.36) family.</text>
</comment>